<evidence type="ECO:0000313" key="1">
    <source>
        <dbReference type="EMBL" id="PMM43954.1"/>
    </source>
</evidence>
<comment type="caution">
    <text evidence="1">The sequence shown here is derived from an EMBL/GenBank/DDBJ whole genome shotgun (WGS) entry which is preliminary data.</text>
</comment>
<sequence length="79" mass="8723">MLLSACASPIETVSTQVIVKLPPAGMLVPCYKPLVKGTWPEAITEDIPKLKVAVTECDKQIEDYLNWRAEHESKIGISK</sequence>
<gene>
    <name evidence="1" type="ORF">BCT54_05545</name>
</gene>
<accession>A0A2N7JNP2</accession>
<dbReference type="EMBL" id="MCZF01000255">
    <property type="protein sequence ID" value="PMM43954.1"/>
    <property type="molecule type" value="Genomic_DNA"/>
</dbReference>
<proteinExistence type="predicted"/>
<name>A0A2N7JNP2_VIBSP</name>
<evidence type="ECO:0000313" key="2">
    <source>
        <dbReference type="Proteomes" id="UP000235533"/>
    </source>
</evidence>
<dbReference type="AlphaFoldDB" id="A0A2N7JNP2"/>
<dbReference type="Proteomes" id="UP000235533">
    <property type="component" value="Unassembled WGS sequence"/>
</dbReference>
<dbReference type="InterPro" id="IPR058979">
    <property type="entry name" value="LysC-like"/>
</dbReference>
<organism evidence="1 2">
    <name type="scientific">Vibrio splendidus</name>
    <dbReference type="NCBI Taxonomy" id="29497"/>
    <lineage>
        <taxon>Bacteria</taxon>
        <taxon>Pseudomonadati</taxon>
        <taxon>Pseudomonadota</taxon>
        <taxon>Gammaproteobacteria</taxon>
        <taxon>Vibrionales</taxon>
        <taxon>Vibrionaceae</taxon>
        <taxon>Vibrio</taxon>
    </lineage>
</organism>
<reference evidence="2" key="1">
    <citation type="submission" date="2016-07" db="EMBL/GenBank/DDBJ databases">
        <title>Nontailed viruses are major unrecognized killers of bacteria in the ocean.</title>
        <authorList>
            <person name="Kauffman K."/>
            <person name="Hussain F."/>
            <person name="Yang J."/>
            <person name="Arevalo P."/>
            <person name="Brown J."/>
            <person name="Cutler M."/>
            <person name="Kelly L."/>
            <person name="Polz M.F."/>
        </authorList>
    </citation>
    <scope>NUCLEOTIDE SEQUENCE [LARGE SCALE GENOMIC DNA]</scope>
    <source>
        <strain evidence="2">10N.261.48.B5</strain>
    </source>
</reference>
<dbReference type="Pfam" id="PF23793">
    <property type="entry name" value="LysC"/>
    <property type="match status" value="1"/>
</dbReference>
<protein>
    <submittedName>
        <fullName evidence="1">Uncharacterized protein</fullName>
    </submittedName>
</protein>